<reference evidence="13 14" key="1">
    <citation type="submission" date="2020-07" db="EMBL/GenBank/DDBJ databases">
        <title>Sequencing the genomes of 1000 actinobacteria strains.</title>
        <authorList>
            <person name="Klenk H.-P."/>
        </authorList>
    </citation>
    <scope>NUCLEOTIDE SEQUENCE [LARGE SCALE GENOMIC DNA]</scope>
    <source>
        <strain evidence="13 14">DSM 45975</strain>
    </source>
</reference>
<dbReference type="GO" id="GO:0005886">
    <property type="term" value="C:plasma membrane"/>
    <property type="evidence" value="ECO:0007669"/>
    <property type="project" value="UniProtKB-SubCell"/>
</dbReference>
<dbReference type="RefSeq" id="WP_182543623.1">
    <property type="nucleotide sequence ID" value="NZ_JACGWZ010000002.1"/>
</dbReference>
<feature type="transmembrane region" description="Helical" evidence="11">
    <location>
        <begin position="381"/>
        <end position="398"/>
    </location>
</feature>
<keyword evidence="8 11" id="KW-0472">Membrane</keyword>
<proteinExistence type="inferred from homology"/>
<organism evidence="13 14">
    <name type="scientific">Halosaccharopolyspora lacisalsi</name>
    <dbReference type="NCBI Taxonomy" id="1000566"/>
    <lineage>
        <taxon>Bacteria</taxon>
        <taxon>Bacillati</taxon>
        <taxon>Actinomycetota</taxon>
        <taxon>Actinomycetes</taxon>
        <taxon>Pseudonocardiales</taxon>
        <taxon>Pseudonocardiaceae</taxon>
        <taxon>Halosaccharopolyspora</taxon>
    </lineage>
</organism>
<feature type="transmembrane region" description="Helical" evidence="11">
    <location>
        <begin position="279"/>
        <end position="298"/>
    </location>
</feature>
<dbReference type="FunFam" id="1.20.1250.20:FF:000001">
    <property type="entry name" value="Dicarboxylate MFS transporter"/>
    <property type="match status" value="1"/>
</dbReference>
<dbReference type="GO" id="GO:0015293">
    <property type="term" value="F:symporter activity"/>
    <property type="evidence" value="ECO:0007669"/>
    <property type="project" value="UniProtKB-KW"/>
</dbReference>
<evidence type="ECO:0000256" key="9">
    <source>
        <dbReference type="ARBA" id="ARBA00037295"/>
    </source>
</evidence>
<feature type="transmembrane region" description="Helical" evidence="11">
    <location>
        <begin position="404"/>
        <end position="424"/>
    </location>
</feature>
<evidence type="ECO:0000256" key="8">
    <source>
        <dbReference type="ARBA" id="ARBA00023136"/>
    </source>
</evidence>
<keyword evidence="3" id="KW-0813">Transport</keyword>
<dbReference type="InterPro" id="IPR011701">
    <property type="entry name" value="MFS"/>
</dbReference>
<dbReference type="AlphaFoldDB" id="A0A839DY86"/>
<keyword evidence="5 11" id="KW-0812">Transmembrane</keyword>
<dbReference type="Pfam" id="PF07690">
    <property type="entry name" value="MFS_1"/>
    <property type="match status" value="1"/>
</dbReference>
<evidence type="ECO:0000313" key="14">
    <source>
        <dbReference type="Proteomes" id="UP000569329"/>
    </source>
</evidence>
<feature type="transmembrane region" description="Helical" evidence="11">
    <location>
        <begin position="336"/>
        <end position="360"/>
    </location>
</feature>
<keyword evidence="6" id="KW-0769">Symport</keyword>
<evidence type="ECO:0000256" key="4">
    <source>
        <dbReference type="ARBA" id="ARBA00022475"/>
    </source>
</evidence>
<dbReference type="Gene3D" id="1.20.1250.20">
    <property type="entry name" value="MFS general substrate transporter like domains"/>
    <property type="match status" value="2"/>
</dbReference>
<keyword evidence="7 11" id="KW-1133">Transmembrane helix</keyword>
<comment type="similarity">
    <text evidence="2">Belongs to the major facilitator superfamily. Metabolite:H+ Symporter (MHS) family (TC 2.A.1.6) family.</text>
</comment>
<feature type="transmembrane region" description="Helical" evidence="11">
    <location>
        <begin position="92"/>
        <end position="112"/>
    </location>
</feature>
<accession>A0A839DY86</accession>
<feature type="transmembrane region" description="Helical" evidence="11">
    <location>
        <begin position="52"/>
        <end position="71"/>
    </location>
</feature>
<evidence type="ECO:0000256" key="6">
    <source>
        <dbReference type="ARBA" id="ARBA00022847"/>
    </source>
</evidence>
<dbReference type="PROSITE" id="PS50850">
    <property type="entry name" value="MFS"/>
    <property type="match status" value="1"/>
</dbReference>
<evidence type="ECO:0000259" key="12">
    <source>
        <dbReference type="PROSITE" id="PS50850"/>
    </source>
</evidence>
<protein>
    <recommendedName>
        <fullName evidence="10">Putative proline/betaine transporter</fullName>
    </recommendedName>
</protein>
<evidence type="ECO:0000256" key="5">
    <source>
        <dbReference type="ARBA" id="ARBA00022692"/>
    </source>
</evidence>
<keyword evidence="14" id="KW-1185">Reference proteome</keyword>
<evidence type="ECO:0000313" key="13">
    <source>
        <dbReference type="EMBL" id="MBA8824315.1"/>
    </source>
</evidence>
<dbReference type="InterPro" id="IPR020846">
    <property type="entry name" value="MFS_dom"/>
</dbReference>
<evidence type="ECO:0000256" key="10">
    <source>
        <dbReference type="ARBA" id="ARBA00039918"/>
    </source>
</evidence>
<dbReference type="CDD" id="cd17369">
    <property type="entry name" value="MFS_ShiA_like"/>
    <property type="match status" value="1"/>
</dbReference>
<evidence type="ECO:0000256" key="7">
    <source>
        <dbReference type="ARBA" id="ARBA00022989"/>
    </source>
</evidence>
<evidence type="ECO:0000256" key="2">
    <source>
        <dbReference type="ARBA" id="ARBA00008240"/>
    </source>
</evidence>
<dbReference type="PANTHER" id="PTHR43045">
    <property type="entry name" value="SHIKIMATE TRANSPORTER"/>
    <property type="match status" value="1"/>
</dbReference>
<keyword evidence="4" id="KW-1003">Cell membrane</keyword>
<comment type="caution">
    <text evidence="13">The sequence shown here is derived from an EMBL/GenBank/DDBJ whole genome shotgun (WGS) entry which is preliminary data.</text>
</comment>
<evidence type="ECO:0000256" key="3">
    <source>
        <dbReference type="ARBA" id="ARBA00022448"/>
    </source>
</evidence>
<feature type="domain" description="Major facilitator superfamily (MFS) profile" evidence="12">
    <location>
        <begin position="18"/>
        <end position="429"/>
    </location>
</feature>
<dbReference type="InterPro" id="IPR036259">
    <property type="entry name" value="MFS_trans_sf"/>
</dbReference>
<dbReference type="PANTHER" id="PTHR43045:SF1">
    <property type="entry name" value="SHIKIMATE TRANSPORTER"/>
    <property type="match status" value="1"/>
</dbReference>
<sequence>MTTSNATQRSSGSSPRRTLISSTIGSVIEWYDFTIYGTAAALLFNQMFFPNISSAAGTLAAFGTFTAGFIARPLGGFVSGHYGDRIGRKATLVLTLTLMGLATTLIGLLPTYSQIGLGAPALLVLLRLVQGFAVGGEWGGAALMAVEHAPSGQRGLFGAWPQTGVSAGLLLGTSVFSLMSLLPEQQFIAWGWRVPFLMSALLALLGLYIRFKVTEPDAFLKLSEGAGPSRRPLVEVLRTHPKELLIAVGTRFAEGGNYYIFTVFILTYVSEHLGLPREFGLTGVMVAAAANIVTIPLWGALSDRVGRRPVFLGGAMFMAVFAAPFFWLVGTGSPGLISLALMIMLGVAHGAVFAPLSAFYTELFGPRVRYSGLSIGYQTGSVVLGGFTPLAATSLILWSGGSAWPVIALVAAGAVIAGATMALAPETFRRRLDEGPRSTEKVTARV</sequence>
<evidence type="ECO:0000256" key="11">
    <source>
        <dbReference type="SAM" id="Phobius"/>
    </source>
</evidence>
<evidence type="ECO:0000256" key="1">
    <source>
        <dbReference type="ARBA" id="ARBA00004651"/>
    </source>
</evidence>
<comment type="function">
    <text evidence="9">May be a proton symporter involved in the uptake of osmolytes such as proline and glycine betaine.</text>
</comment>
<gene>
    <name evidence="13" type="ORF">FHX42_001662</name>
</gene>
<feature type="transmembrane region" description="Helical" evidence="11">
    <location>
        <begin position="194"/>
        <end position="211"/>
    </location>
</feature>
<dbReference type="EMBL" id="JACGWZ010000002">
    <property type="protein sequence ID" value="MBA8824315.1"/>
    <property type="molecule type" value="Genomic_DNA"/>
</dbReference>
<feature type="transmembrane region" description="Helical" evidence="11">
    <location>
        <begin position="164"/>
        <end position="182"/>
    </location>
</feature>
<dbReference type="Proteomes" id="UP000569329">
    <property type="component" value="Unassembled WGS sequence"/>
</dbReference>
<name>A0A839DY86_9PSEU</name>
<dbReference type="SUPFAM" id="SSF103473">
    <property type="entry name" value="MFS general substrate transporter"/>
    <property type="match status" value="1"/>
</dbReference>
<comment type="subcellular location">
    <subcellularLocation>
        <location evidence="1">Cell membrane</location>
        <topology evidence="1">Multi-pass membrane protein</topology>
    </subcellularLocation>
</comment>
<feature type="transmembrane region" description="Helical" evidence="11">
    <location>
        <begin position="310"/>
        <end position="330"/>
    </location>
</feature>